<sequence length="724" mass="82805">MGVQGLSTVLDTHRQIYREVRFMRSRLLIDGYNLLYLLYFRSGLDENHGGDYAAFEDVIERFITALRDCRITPYVVFDGAFDYKDKKLETATERAEDRIRKAHQAAVGGMKQHILPLLAKLVFKQTLVRLEVPVAQCYSEADQEIAALAREWQCPVLSNDSDFYIFELPAGLLPISYFRWEEVERSGSQRYIPCLSYSTSSFCIFFNIQPKLLPTFAALAGNDYVKLQRKGLSISWAQFDPTGRETPSRIEGLLCWLKAFEQPQEAVEAVLGMMGELSRKKKVEVQQSLWLGMQEYQLPPSSLKRFFIHGVAPKFPVIEEVKKIYILPSKSYILNVLLRHQSRSLSLAVGHSDLPCACLTSRPLRQVMYGLLLSGGKSILVVEPERDGLQIKLTRVQPTFNGVLWQLALDSLDKVKAEPSERLQVILEALGVTEESLKHLPPQLRLPVAVTCYWLQKAQPPPDQTLLKALLLGVSNGDTLRQREGNEHKALVTISKKIVGKYNLDMVLAHSFSQWQICLKDSIHLNQLLGCPLPEPQIAGLYEGTLLHKLVPIMRTGGRLKSYLKNDRSSVKLYQTMQSILHQFYIQETSTPTETQKKVTAPQQQRQALDDLTTNLNQLFLEDEDEENVTEVKSAVRAQEDLHLNHLLSVRTRYRSKERNNRCNKPELTRKEERRGWDLLCGPEVQLSVRNQQEPSNCTSLIKTIKVMKKKKNFYGSSFRTRYF</sequence>
<dbReference type="OMA" id="DARCWYE"/>
<dbReference type="InParanoid" id="A0A3Q1J0L0"/>
<dbReference type="InterPro" id="IPR026832">
    <property type="entry name" value="Asteroid"/>
</dbReference>
<feature type="domain" description="XPG N-terminal" evidence="2">
    <location>
        <begin position="1"/>
        <end position="98"/>
    </location>
</feature>
<reference evidence="3" key="2">
    <citation type="submission" date="2025-08" db="UniProtKB">
        <authorList>
            <consortium name="Ensembl"/>
        </authorList>
    </citation>
    <scope>IDENTIFICATION</scope>
</reference>
<dbReference type="GeneTree" id="ENSGT00390000010145"/>
<dbReference type="Ensembl" id="ENSATET00000028601.3">
    <property type="protein sequence ID" value="ENSATEP00000028162.1"/>
    <property type="gene ID" value="ENSATEG00000019445.3"/>
</dbReference>
<dbReference type="GO" id="GO:0004518">
    <property type="term" value="F:nuclease activity"/>
    <property type="evidence" value="ECO:0007669"/>
    <property type="project" value="InterPro"/>
</dbReference>
<dbReference type="Proteomes" id="UP000265040">
    <property type="component" value="Chromosome 16"/>
</dbReference>
<dbReference type="AlphaFoldDB" id="A0A3Q1J0L0"/>
<proteinExistence type="inferred from homology"/>
<dbReference type="STRING" id="64144.ENSATEP00000028162"/>
<accession>A0A3Q1J0L0</accession>
<name>A0A3Q1J0L0_ANATE</name>
<dbReference type="Gene3D" id="3.40.50.1010">
    <property type="entry name" value="5'-nuclease"/>
    <property type="match status" value="1"/>
</dbReference>
<evidence type="ECO:0000313" key="4">
    <source>
        <dbReference type="Proteomes" id="UP000265040"/>
    </source>
</evidence>
<dbReference type="PANTHER" id="PTHR15665:SF1">
    <property type="entry name" value="PROTEIN ASTEROID HOMOLOG 1"/>
    <property type="match status" value="1"/>
</dbReference>
<dbReference type="SUPFAM" id="SSF88723">
    <property type="entry name" value="PIN domain-like"/>
    <property type="match status" value="1"/>
</dbReference>
<dbReference type="OrthoDB" id="25987at2759"/>
<organism evidence="3 4">
    <name type="scientific">Anabas testudineus</name>
    <name type="common">Climbing perch</name>
    <name type="synonym">Anthias testudineus</name>
    <dbReference type="NCBI Taxonomy" id="64144"/>
    <lineage>
        <taxon>Eukaryota</taxon>
        <taxon>Metazoa</taxon>
        <taxon>Chordata</taxon>
        <taxon>Craniata</taxon>
        <taxon>Vertebrata</taxon>
        <taxon>Euteleostomi</taxon>
        <taxon>Actinopterygii</taxon>
        <taxon>Neopterygii</taxon>
        <taxon>Teleostei</taxon>
        <taxon>Neoteleostei</taxon>
        <taxon>Acanthomorphata</taxon>
        <taxon>Anabantaria</taxon>
        <taxon>Anabantiformes</taxon>
        <taxon>Anabantoidei</taxon>
        <taxon>Anabantidae</taxon>
        <taxon>Anabas</taxon>
    </lineage>
</organism>
<reference evidence="3" key="3">
    <citation type="submission" date="2025-09" db="UniProtKB">
        <authorList>
            <consortium name="Ensembl"/>
        </authorList>
    </citation>
    <scope>IDENTIFICATION</scope>
</reference>
<dbReference type="InterPro" id="IPR006085">
    <property type="entry name" value="XPG_DNA_repair_N"/>
</dbReference>
<dbReference type="FunCoup" id="A0A3Q1J0L0">
    <property type="interactions" value="1"/>
</dbReference>
<evidence type="ECO:0000259" key="2">
    <source>
        <dbReference type="Pfam" id="PF00752"/>
    </source>
</evidence>
<evidence type="ECO:0000313" key="3">
    <source>
        <dbReference type="Ensembl" id="ENSATEP00000028162.1"/>
    </source>
</evidence>
<dbReference type="InterPro" id="IPR029060">
    <property type="entry name" value="PIN-like_dom_sf"/>
</dbReference>
<protein>
    <recommendedName>
        <fullName evidence="2">XPG N-terminal domain-containing protein</fullName>
    </recommendedName>
</protein>
<evidence type="ECO:0000256" key="1">
    <source>
        <dbReference type="ARBA" id="ARBA00007398"/>
    </source>
</evidence>
<keyword evidence="4" id="KW-1185">Reference proteome</keyword>
<reference evidence="3" key="1">
    <citation type="submission" date="2021-04" db="EMBL/GenBank/DDBJ databases">
        <authorList>
            <consortium name="Wellcome Sanger Institute Data Sharing"/>
        </authorList>
    </citation>
    <scope>NUCLEOTIDE SEQUENCE [LARGE SCALE GENOMIC DNA]</scope>
</reference>
<comment type="similarity">
    <text evidence="1">Belongs to the asteroid family.</text>
</comment>
<dbReference type="Pfam" id="PF00752">
    <property type="entry name" value="XPG_N"/>
    <property type="match status" value="1"/>
</dbReference>
<dbReference type="PANTHER" id="PTHR15665">
    <property type="entry name" value="ASTEROID PROTEIN"/>
    <property type="match status" value="1"/>
</dbReference>